<organism evidence="2 3">
    <name type="scientific">Penicillium cinerascens</name>
    <dbReference type="NCBI Taxonomy" id="70096"/>
    <lineage>
        <taxon>Eukaryota</taxon>
        <taxon>Fungi</taxon>
        <taxon>Dikarya</taxon>
        <taxon>Ascomycota</taxon>
        <taxon>Pezizomycotina</taxon>
        <taxon>Eurotiomycetes</taxon>
        <taxon>Eurotiomycetidae</taxon>
        <taxon>Eurotiales</taxon>
        <taxon>Aspergillaceae</taxon>
        <taxon>Penicillium</taxon>
    </lineage>
</organism>
<evidence type="ECO:0000256" key="1">
    <source>
        <dbReference type="SAM" id="MobiDB-lite"/>
    </source>
</evidence>
<evidence type="ECO:0008006" key="4">
    <source>
        <dbReference type="Google" id="ProtNLM"/>
    </source>
</evidence>
<gene>
    <name evidence="2" type="ORF">N7498_001165</name>
</gene>
<sequence>MDEKSQKDLDRLARVRENQRKSRARKQEHIQDLEQQLAACKKQARQKDIEYRLALQKMHAENQNLRTLLGSLGISAELVQQYVDVADQGSSAARKVAIPAVQRPNEPAALSSASHSSTLSHSPSGDRIEIESPPVTHDACTLTEAQPKERPLPQKLQSPDPPLCCPPGSGQAGSITWPGASDDDVLNTTMCAIADELVNQYNTRGADIEEIRRRLWSGFRSGNPGDGCRVQNQVLFQVLDEISNNI</sequence>
<evidence type="ECO:0000313" key="3">
    <source>
        <dbReference type="Proteomes" id="UP001150904"/>
    </source>
</evidence>
<dbReference type="Gene3D" id="1.20.5.170">
    <property type="match status" value="1"/>
</dbReference>
<reference evidence="2" key="1">
    <citation type="submission" date="2022-12" db="EMBL/GenBank/DDBJ databases">
        <authorList>
            <person name="Petersen C."/>
        </authorList>
    </citation>
    <scope>NUCLEOTIDE SEQUENCE</scope>
    <source>
        <strain evidence="2">IBT 15544</strain>
    </source>
</reference>
<name>A0A9W9TDY7_9EURO</name>
<feature type="region of interest" description="Disordered" evidence="1">
    <location>
        <begin position="104"/>
        <end position="132"/>
    </location>
</feature>
<dbReference type="RefSeq" id="XP_058313639.1">
    <property type="nucleotide sequence ID" value="XM_058448228.1"/>
</dbReference>
<keyword evidence="3" id="KW-1185">Reference proteome</keyword>
<dbReference type="EMBL" id="JAPQKR010000004">
    <property type="protein sequence ID" value="KAJ5219066.1"/>
    <property type="molecule type" value="Genomic_DNA"/>
</dbReference>
<dbReference type="GeneID" id="83175528"/>
<dbReference type="OrthoDB" id="4505928at2759"/>
<dbReference type="CDD" id="cd14688">
    <property type="entry name" value="bZIP_YAP"/>
    <property type="match status" value="1"/>
</dbReference>
<reference evidence="2" key="2">
    <citation type="journal article" date="2023" name="IMA Fungus">
        <title>Comparative genomic study of the Penicillium genus elucidates a diverse pangenome and 15 lateral gene transfer events.</title>
        <authorList>
            <person name="Petersen C."/>
            <person name="Sorensen T."/>
            <person name="Nielsen M.R."/>
            <person name="Sondergaard T.E."/>
            <person name="Sorensen J.L."/>
            <person name="Fitzpatrick D.A."/>
            <person name="Frisvad J.C."/>
            <person name="Nielsen K.L."/>
        </authorList>
    </citation>
    <scope>NUCLEOTIDE SEQUENCE</scope>
    <source>
        <strain evidence="2">IBT 15544</strain>
    </source>
</reference>
<proteinExistence type="predicted"/>
<accession>A0A9W9TDY7</accession>
<evidence type="ECO:0000313" key="2">
    <source>
        <dbReference type="EMBL" id="KAJ5219066.1"/>
    </source>
</evidence>
<feature type="region of interest" description="Disordered" evidence="1">
    <location>
        <begin position="1"/>
        <end position="28"/>
    </location>
</feature>
<dbReference type="Proteomes" id="UP001150904">
    <property type="component" value="Unassembled WGS sequence"/>
</dbReference>
<dbReference type="PANTHER" id="PTHR42070">
    <property type="entry name" value="FILAMENT ASSOCIATED PROTEIN, PUTATIVE (AFU_ORTHOLOGUE AFUA_8G06630)-RELATED"/>
    <property type="match status" value="1"/>
</dbReference>
<feature type="compositionally biased region" description="Low complexity" evidence="1">
    <location>
        <begin position="107"/>
        <end position="123"/>
    </location>
</feature>
<dbReference type="AlphaFoldDB" id="A0A9W9TDY7"/>
<comment type="caution">
    <text evidence="2">The sequence shown here is derived from an EMBL/GenBank/DDBJ whole genome shotgun (WGS) entry which is preliminary data.</text>
</comment>
<protein>
    <recommendedName>
        <fullName evidence="4">BZIP domain-containing protein</fullName>
    </recommendedName>
</protein>
<dbReference type="PANTHER" id="PTHR42070:SF1">
    <property type="entry name" value="FILAMENT ASSOCIATED PROTEIN, PUTATIVE (AFU_ORTHOLOGUE AFUA_8G06630)-RELATED"/>
    <property type="match status" value="1"/>
</dbReference>